<dbReference type="PROSITE" id="PS51034">
    <property type="entry name" value="ZP_2"/>
    <property type="match status" value="1"/>
</dbReference>
<organism evidence="8 9">
    <name type="scientific">Petromyzon marinus</name>
    <name type="common">Sea lamprey</name>
    <dbReference type="NCBI Taxonomy" id="7757"/>
    <lineage>
        <taxon>Eukaryota</taxon>
        <taxon>Metazoa</taxon>
        <taxon>Chordata</taxon>
        <taxon>Craniata</taxon>
        <taxon>Vertebrata</taxon>
        <taxon>Cyclostomata</taxon>
        <taxon>Hyperoartia</taxon>
        <taxon>Petromyzontiformes</taxon>
        <taxon>Petromyzontidae</taxon>
        <taxon>Petromyzon</taxon>
    </lineage>
</organism>
<reference evidence="9" key="1">
    <citation type="submission" date="2025-08" db="UniProtKB">
        <authorList>
            <consortium name="RefSeq"/>
        </authorList>
    </citation>
    <scope>IDENTIFICATION</scope>
    <source>
        <tissue evidence="9">Sperm</tissue>
    </source>
</reference>
<keyword evidence="5" id="KW-1133">Transmembrane helix</keyword>
<dbReference type="SMART" id="SM00202">
    <property type="entry name" value="SR"/>
    <property type="match status" value="1"/>
</dbReference>
<dbReference type="PANTHER" id="PTHR14002">
    <property type="entry name" value="ENDOGLIN/TGF-BETA RECEPTOR TYPE III"/>
    <property type="match status" value="1"/>
</dbReference>
<keyword evidence="8" id="KW-1185">Reference proteome</keyword>
<dbReference type="PRINTS" id="PR00258">
    <property type="entry name" value="SPERACTRCPTR"/>
</dbReference>
<keyword evidence="2 4" id="KW-1015">Disulfide bond</keyword>
<feature type="disulfide bond" evidence="4">
    <location>
        <begin position="39"/>
        <end position="49"/>
    </location>
</feature>
<dbReference type="Pfam" id="PF00100">
    <property type="entry name" value="Zona_pellucida"/>
    <property type="match status" value="1"/>
</dbReference>
<dbReference type="PROSITE" id="PS50287">
    <property type="entry name" value="SRCR_2"/>
    <property type="match status" value="1"/>
</dbReference>
<dbReference type="SUPFAM" id="SSF56487">
    <property type="entry name" value="SRCR-like"/>
    <property type="match status" value="1"/>
</dbReference>
<dbReference type="KEGG" id="pmrn:116944556"/>
<keyword evidence="5" id="KW-0472">Membrane</keyword>
<evidence type="ECO:0000256" key="4">
    <source>
        <dbReference type="PROSITE-ProRule" id="PRU00196"/>
    </source>
</evidence>
<gene>
    <name evidence="9" type="primary">LOC116944556</name>
</gene>
<dbReference type="InterPro" id="IPR036772">
    <property type="entry name" value="SRCR-like_dom_sf"/>
</dbReference>
<evidence type="ECO:0000313" key="9">
    <source>
        <dbReference type="RefSeq" id="XP_032814138.1"/>
    </source>
</evidence>
<dbReference type="SMART" id="SM00241">
    <property type="entry name" value="ZP"/>
    <property type="match status" value="1"/>
</dbReference>
<evidence type="ECO:0000256" key="2">
    <source>
        <dbReference type="ARBA" id="ARBA00023157"/>
    </source>
</evidence>
<name>A0AAJ7TA43_PETMA</name>
<feature type="transmembrane region" description="Helical" evidence="5">
    <location>
        <begin position="383"/>
        <end position="405"/>
    </location>
</feature>
<dbReference type="Gene3D" id="2.60.40.4100">
    <property type="entry name" value="Zona pellucida, ZP-C domain"/>
    <property type="match status" value="1"/>
</dbReference>
<keyword evidence="3" id="KW-0325">Glycoprotein</keyword>
<feature type="disulfide bond" evidence="4">
    <location>
        <begin position="8"/>
        <end position="69"/>
    </location>
</feature>
<dbReference type="GO" id="GO:0016020">
    <property type="term" value="C:membrane"/>
    <property type="evidence" value="ECO:0007669"/>
    <property type="project" value="InterPro"/>
</dbReference>
<dbReference type="InterPro" id="IPR001507">
    <property type="entry name" value="ZP_dom"/>
</dbReference>
<evidence type="ECO:0000259" key="6">
    <source>
        <dbReference type="PROSITE" id="PS50287"/>
    </source>
</evidence>
<dbReference type="InterPro" id="IPR055355">
    <property type="entry name" value="ZP-C"/>
</dbReference>
<dbReference type="PRINTS" id="PR00023">
    <property type="entry name" value="ZPELLUCIDA"/>
</dbReference>
<protein>
    <submittedName>
        <fullName evidence="9">Deleted in malignant brain tumors 1 protein-like</fullName>
    </submittedName>
</protein>
<keyword evidence="5" id="KW-0812">Transmembrane</keyword>
<sequence>MPDAEVVCRQLGCGHALSALQGAHYGQGSGPIWLDGISCFGYESELSHCRHHGWGSHNCVHSEDSSVVCSHAASASTTVNYWSTTPSYNLSKQFHCDSHSMELLIPLSEISSRGLSVYDIHLQDPSCHARVYGQYARLQAPLNGCGSRTETNGDTIIYINTAYGYVAPNGAKRLRVPMLCYMGSSGRVQASFTPRVQDMVSMGSYELQVRFYTNQFFHQPIYSYPYDVELGNPLYAEVTLTSVAWDLQLFLETCKVSPYPGAPDSASFFLLQNGCHVDPTYTTYYSGSNSKQRFSFVSVEFFVDSQVYLECSVRVCNISDWGSRCRRGCMRGGRVARDLGVVHGDARHAEHSVDLSQGPIRLRKSREASLEKQSSDGLPGWTGMVYALAATMAVGAVCVATVKIYRHRAARIQYQPLSTSY</sequence>
<dbReference type="Gene3D" id="2.60.40.3210">
    <property type="entry name" value="Zona pellucida, ZP-N domain"/>
    <property type="match status" value="1"/>
</dbReference>
<comment type="caution">
    <text evidence="4">Lacks conserved residue(s) required for the propagation of feature annotation.</text>
</comment>
<dbReference type="InterPro" id="IPR048290">
    <property type="entry name" value="ZP_chr"/>
</dbReference>
<dbReference type="Proteomes" id="UP001318040">
    <property type="component" value="Chromosome 21"/>
</dbReference>
<dbReference type="Gene3D" id="3.10.250.10">
    <property type="entry name" value="SRCR-like domain"/>
    <property type="match status" value="1"/>
</dbReference>
<feature type="domain" description="ZP" evidence="7">
    <location>
        <begin position="95"/>
        <end position="332"/>
    </location>
</feature>
<dbReference type="AlphaFoldDB" id="A0AAJ7TA43"/>
<evidence type="ECO:0000256" key="5">
    <source>
        <dbReference type="SAM" id="Phobius"/>
    </source>
</evidence>
<evidence type="ECO:0000259" key="7">
    <source>
        <dbReference type="PROSITE" id="PS51034"/>
    </source>
</evidence>
<evidence type="ECO:0000256" key="1">
    <source>
        <dbReference type="ARBA" id="ARBA00022729"/>
    </source>
</evidence>
<evidence type="ECO:0000313" key="8">
    <source>
        <dbReference type="Proteomes" id="UP001318040"/>
    </source>
</evidence>
<dbReference type="InterPro" id="IPR001190">
    <property type="entry name" value="SRCR"/>
</dbReference>
<accession>A0AAJ7TA43</accession>
<feature type="domain" description="SRCR" evidence="6">
    <location>
        <begin position="1"/>
        <end position="70"/>
    </location>
</feature>
<dbReference type="Pfam" id="PF00530">
    <property type="entry name" value="SRCR"/>
    <property type="match status" value="1"/>
</dbReference>
<dbReference type="InterPro" id="IPR042235">
    <property type="entry name" value="ZP-C_dom"/>
</dbReference>
<dbReference type="PANTHER" id="PTHR14002:SF59">
    <property type="entry name" value="CUB AND ZONA PELLUCIDA-LIKE DOMAIN-CONTAINING PROTEIN 1-RELATED"/>
    <property type="match status" value="1"/>
</dbReference>
<proteinExistence type="predicted"/>
<keyword evidence="1" id="KW-0732">Signal</keyword>
<dbReference type="FunFam" id="3.10.250.10:FF:000057">
    <property type="entry name" value="Uncharacterized protein"/>
    <property type="match status" value="1"/>
</dbReference>
<evidence type="ECO:0000256" key="3">
    <source>
        <dbReference type="ARBA" id="ARBA00023180"/>
    </source>
</evidence>
<dbReference type="RefSeq" id="XP_032814138.1">
    <property type="nucleotide sequence ID" value="XM_032958247.1"/>
</dbReference>